<comment type="caution">
    <text evidence="1">The sequence shown here is derived from an EMBL/GenBank/DDBJ whole genome shotgun (WGS) entry which is preliminary data.</text>
</comment>
<accession>A0A9N9P1C9</accession>
<dbReference type="EMBL" id="CAJVPY010021778">
    <property type="protein sequence ID" value="CAG8780750.1"/>
    <property type="molecule type" value="Genomic_DNA"/>
</dbReference>
<name>A0A9N9P1C9_9GLOM</name>
<evidence type="ECO:0000313" key="2">
    <source>
        <dbReference type="Proteomes" id="UP000789405"/>
    </source>
</evidence>
<dbReference type="OrthoDB" id="10478405at2759"/>
<organism evidence="1 2">
    <name type="scientific">Dentiscutata erythropus</name>
    <dbReference type="NCBI Taxonomy" id="1348616"/>
    <lineage>
        <taxon>Eukaryota</taxon>
        <taxon>Fungi</taxon>
        <taxon>Fungi incertae sedis</taxon>
        <taxon>Mucoromycota</taxon>
        <taxon>Glomeromycotina</taxon>
        <taxon>Glomeromycetes</taxon>
        <taxon>Diversisporales</taxon>
        <taxon>Gigasporaceae</taxon>
        <taxon>Dentiscutata</taxon>
    </lineage>
</organism>
<reference evidence="1" key="1">
    <citation type="submission" date="2021-06" db="EMBL/GenBank/DDBJ databases">
        <authorList>
            <person name="Kallberg Y."/>
            <person name="Tangrot J."/>
            <person name="Rosling A."/>
        </authorList>
    </citation>
    <scope>NUCLEOTIDE SEQUENCE</scope>
    <source>
        <strain evidence="1">MA453B</strain>
    </source>
</reference>
<proteinExistence type="predicted"/>
<evidence type="ECO:0000313" key="1">
    <source>
        <dbReference type="EMBL" id="CAG8780750.1"/>
    </source>
</evidence>
<protein>
    <submittedName>
        <fullName evidence="1">13982_t:CDS:1</fullName>
    </submittedName>
</protein>
<keyword evidence="2" id="KW-1185">Reference proteome</keyword>
<gene>
    <name evidence="1" type="ORF">DERYTH_LOCUS19619</name>
</gene>
<dbReference type="AlphaFoldDB" id="A0A9N9P1C9"/>
<sequence length="107" mass="12746">MADSVLIYLKHEILHQCPERNQQDFSEITQKQIHAWWTIFIQKEFIHDTNQIKSAKIFLEECNLQVIMFNNDNRTNVLGYKLYSIIGQYDSADFAIAYLFVEENKQD</sequence>
<feature type="non-terminal residue" evidence="1">
    <location>
        <position position="107"/>
    </location>
</feature>
<dbReference type="Proteomes" id="UP000789405">
    <property type="component" value="Unassembled WGS sequence"/>
</dbReference>